<evidence type="ECO:0000256" key="6">
    <source>
        <dbReference type="PIRSR" id="PIRSR000137-1"/>
    </source>
</evidence>
<organism evidence="11 12">
    <name type="scientific">Achaetomium macrosporum</name>
    <dbReference type="NCBI Taxonomy" id="79813"/>
    <lineage>
        <taxon>Eukaryota</taxon>
        <taxon>Fungi</taxon>
        <taxon>Dikarya</taxon>
        <taxon>Ascomycota</taxon>
        <taxon>Pezizomycotina</taxon>
        <taxon>Sordariomycetes</taxon>
        <taxon>Sordariomycetidae</taxon>
        <taxon>Sordariales</taxon>
        <taxon>Chaetomiaceae</taxon>
        <taxon>Achaetomium</taxon>
    </lineage>
</organism>
<gene>
    <name evidence="11" type="ORF">C8A03DRAFT_38559</name>
</gene>
<comment type="cofactor">
    <cofactor evidence="1 7">
        <name>FAD</name>
        <dbReference type="ChEBI" id="CHEBI:57692"/>
    </cofactor>
</comment>
<dbReference type="PROSITE" id="PS00623">
    <property type="entry name" value="GMC_OXRED_1"/>
    <property type="match status" value="1"/>
</dbReference>
<evidence type="ECO:0000256" key="4">
    <source>
        <dbReference type="ARBA" id="ARBA00022827"/>
    </source>
</evidence>
<evidence type="ECO:0000256" key="8">
    <source>
        <dbReference type="RuleBase" id="RU003968"/>
    </source>
</evidence>
<dbReference type="Pfam" id="PF00732">
    <property type="entry name" value="GMC_oxred_N"/>
    <property type="match status" value="1"/>
</dbReference>
<dbReference type="AlphaFoldDB" id="A0AAN7H3V2"/>
<evidence type="ECO:0000259" key="10">
    <source>
        <dbReference type="PROSITE" id="PS00624"/>
    </source>
</evidence>
<feature type="domain" description="Glucose-methanol-choline oxidoreductase N-terminal" evidence="10">
    <location>
        <begin position="287"/>
        <end position="301"/>
    </location>
</feature>
<dbReference type="SUPFAM" id="SSF54373">
    <property type="entry name" value="FAD-linked reductases, C-terminal domain"/>
    <property type="match status" value="2"/>
</dbReference>
<dbReference type="InterPro" id="IPR007867">
    <property type="entry name" value="GMC_OxRtase_C"/>
</dbReference>
<reference evidence="11" key="1">
    <citation type="journal article" date="2023" name="Mol. Phylogenet. Evol.">
        <title>Genome-scale phylogeny and comparative genomics of the fungal order Sordariales.</title>
        <authorList>
            <person name="Hensen N."/>
            <person name="Bonometti L."/>
            <person name="Westerberg I."/>
            <person name="Brannstrom I.O."/>
            <person name="Guillou S."/>
            <person name="Cros-Aarteil S."/>
            <person name="Calhoun S."/>
            <person name="Haridas S."/>
            <person name="Kuo A."/>
            <person name="Mondo S."/>
            <person name="Pangilinan J."/>
            <person name="Riley R."/>
            <person name="LaButti K."/>
            <person name="Andreopoulos B."/>
            <person name="Lipzen A."/>
            <person name="Chen C."/>
            <person name="Yan M."/>
            <person name="Daum C."/>
            <person name="Ng V."/>
            <person name="Clum A."/>
            <person name="Steindorff A."/>
            <person name="Ohm R.A."/>
            <person name="Martin F."/>
            <person name="Silar P."/>
            <person name="Natvig D.O."/>
            <person name="Lalanne C."/>
            <person name="Gautier V."/>
            <person name="Ament-Velasquez S.L."/>
            <person name="Kruys A."/>
            <person name="Hutchinson M.I."/>
            <person name="Powell A.J."/>
            <person name="Barry K."/>
            <person name="Miller A.N."/>
            <person name="Grigoriev I.V."/>
            <person name="Debuchy R."/>
            <person name="Gladieux P."/>
            <person name="Hiltunen Thoren M."/>
            <person name="Johannesson H."/>
        </authorList>
    </citation>
    <scope>NUCLEOTIDE SEQUENCE</scope>
    <source>
        <strain evidence="11">CBS 532.94</strain>
    </source>
</reference>
<dbReference type="PROSITE" id="PS00624">
    <property type="entry name" value="GMC_OXRED_2"/>
    <property type="match status" value="1"/>
</dbReference>
<keyword evidence="3 8" id="KW-0285">Flavoprotein</keyword>
<dbReference type="PANTHER" id="PTHR11552">
    <property type="entry name" value="GLUCOSE-METHANOL-CHOLINE GMC OXIDOREDUCTASE"/>
    <property type="match status" value="1"/>
</dbReference>
<evidence type="ECO:0000259" key="9">
    <source>
        <dbReference type="PROSITE" id="PS00623"/>
    </source>
</evidence>
<feature type="domain" description="Glucose-methanol-choline oxidoreductase N-terminal" evidence="9">
    <location>
        <begin position="93"/>
        <end position="116"/>
    </location>
</feature>
<comment type="similarity">
    <text evidence="2 8">Belongs to the GMC oxidoreductase family.</text>
</comment>
<dbReference type="GO" id="GO:0050660">
    <property type="term" value="F:flavin adenine dinucleotide binding"/>
    <property type="evidence" value="ECO:0007669"/>
    <property type="project" value="InterPro"/>
</dbReference>
<evidence type="ECO:0000256" key="1">
    <source>
        <dbReference type="ARBA" id="ARBA00001974"/>
    </source>
</evidence>
<dbReference type="GO" id="GO:0016614">
    <property type="term" value="F:oxidoreductase activity, acting on CH-OH group of donors"/>
    <property type="evidence" value="ECO:0007669"/>
    <property type="project" value="InterPro"/>
</dbReference>
<feature type="binding site" evidence="7">
    <location>
        <begin position="574"/>
        <end position="575"/>
    </location>
    <ligand>
        <name>FAD</name>
        <dbReference type="ChEBI" id="CHEBI:57692"/>
    </ligand>
</feature>
<evidence type="ECO:0000256" key="5">
    <source>
        <dbReference type="ARBA" id="ARBA00023002"/>
    </source>
</evidence>
<dbReference type="Gene3D" id="3.50.50.60">
    <property type="entry name" value="FAD/NAD(P)-binding domain"/>
    <property type="match status" value="1"/>
</dbReference>
<evidence type="ECO:0000256" key="2">
    <source>
        <dbReference type="ARBA" id="ARBA00010790"/>
    </source>
</evidence>
<dbReference type="InterPro" id="IPR000172">
    <property type="entry name" value="GMC_OxRdtase_N"/>
</dbReference>
<evidence type="ECO:0000313" key="11">
    <source>
        <dbReference type="EMBL" id="KAK4233716.1"/>
    </source>
</evidence>
<evidence type="ECO:0000313" key="12">
    <source>
        <dbReference type="Proteomes" id="UP001303760"/>
    </source>
</evidence>
<accession>A0AAN7H3V2</accession>
<keyword evidence="5" id="KW-0560">Oxidoreductase</keyword>
<proteinExistence type="inferred from homology"/>
<feature type="active site" description="Proton donor" evidence="6">
    <location>
        <position position="575"/>
    </location>
</feature>
<dbReference type="Gene3D" id="3.30.560.10">
    <property type="entry name" value="Glucose Oxidase, domain 3"/>
    <property type="match status" value="1"/>
</dbReference>
<reference evidence="11" key="2">
    <citation type="submission" date="2023-05" db="EMBL/GenBank/DDBJ databases">
        <authorList>
            <consortium name="Lawrence Berkeley National Laboratory"/>
            <person name="Steindorff A."/>
            <person name="Hensen N."/>
            <person name="Bonometti L."/>
            <person name="Westerberg I."/>
            <person name="Brannstrom I.O."/>
            <person name="Guillou S."/>
            <person name="Cros-Aarteil S."/>
            <person name="Calhoun S."/>
            <person name="Haridas S."/>
            <person name="Kuo A."/>
            <person name="Mondo S."/>
            <person name="Pangilinan J."/>
            <person name="Riley R."/>
            <person name="Labutti K."/>
            <person name="Andreopoulos B."/>
            <person name="Lipzen A."/>
            <person name="Chen C."/>
            <person name="Yanf M."/>
            <person name="Daum C."/>
            <person name="Ng V."/>
            <person name="Clum A."/>
            <person name="Ohm R."/>
            <person name="Martin F."/>
            <person name="Silar P."/>
            <person name="Natvig D."/>
            <person name="Lalanne C."/>
            <person name="Gautier V."/>
            <person name="Ament-Velasquez S.L."/>
            <person name="Kruys A."/>
            <person name="Hutchinson M.I."/>
            <person name="Powell A.J."/>
            <person name="Barry K."/>
            <person name="Miller A.N."/>
            <person name="Grigoriev I.V."/>
            <person name="Debuchy R."/>
            <person name="Gladieux P."/>
            <person name="Thoren M.H."/>
            <person name="Johannesson H."/>
        </authorList>
    </citation>
    <scope>NUCLEOTIDE SEQUENCE</scope>
    <source>
        <strain evidence="11">CBS 532.94</strain>
    </source>
</reference>
<evidence type="ECO:0000256" key="3">
    <source>
        <dbReference type="ARBA" id="ARBA00022630"/>
    </source>
</evidence>
<dbReference type="InterPro" id="IPR036188">
    <property type="entry name" value="FAD/NAD-bd_sf"/>
</dbReference>
<dbReference type="PIRSF" id="PIRSF000137">
    <property type="entry name" value="Alcohol_oxidase"/>
    <property type="match status" value="1"/>
</dbReference>
<feature type="binding site" evidence="7">
    <location>
        <position position="95"/>
    </location>
    <ligand>
        <name>FAD</name>
        <dbReference type="ChEBI" id="CHEBI:57692"/>
    </ligand>
</feature>
<evidence type="ECO:0000256" key="7">
    <source>
        <dbReference type="PIRSR" id="PIRSR000137-2"/>
    </source>
</evidence>
<dbReference type="EMBL" id="MU860491">
    <property type="protein sequence ID" value="KAK4233716.1"/>
    <property type="molecule type" value="Genomic_DNA"/>
</dbReference>
<sequence length="643" mass="68889">MGPPRLTAEEFAKTPFDFLIVGGGTAGLAVAARLSELPQLTVGVLEVGEQAFGDGSVDLPGVAGVALGTALDWQFHTVPQTGLDGRTVPWARGKVLGGSSALNYMTWNRAARQDYDDWRELGNPGWGWDDLLPFFKKSETFHEPSEATRKVTRVGVHNGCVGRDGPVQVSYPSEFTASHALWHRTLEAVRVKTNDSHLAGSNIGCWTSLVSVDPRNVIRSYAARAYYKPNATRPNLLVLARAEVREVLLAKRNDAAGSSWKAEGVRFIHDGAQFMALASREVIISAGSVQSPQILELSGIGSSAVLSAAGIPVKVDNPNVGENLQDHLTTTIVFEVDSSLRNPDDLKVHAAFAAAREEYARTRTGSLTILPVSIAYVAAAHFVPAEALDTIVSSFPAIATSTSADKADVPNTERDVLLRRRFTSRSHELGHVEFIFDLGNWGIGCPSELLSPAKKYASMLQILQYPFSRGSVHIRPPPPPSLSDSGAAAGAGDRAGGDYLRSRLSIDPQYFAGPHGALDLELALHAHRFAAKICATPPLASILRAQVWPPPEDSPPSDDEALRSWLRRVATTDWHPVGTCAMGGRGGARAGVVDARLRVYGVEGLRVADASVMPLQIGAHLQATVYAIAEKAAAMILEDHGLI</sequence>
<dbReference type="PANTHER" id="PTHR11552:SF201">
    <property type="entry name" value="GLUCOSE-METHANOL-CHOLINE OXIDOREDUCTASE N-TERMINAL DOMAIN-CONTAINING PROTEIN"/>
    <property type="match status" value="1"/>
</dbReference>
<keyword evidence="12" id="KW-1185">Reference proteome</keyword>
<name>A0AAN7H3V2_9PEZI</name>
<feature type="binding site" evidence="7">
    <location>
        <position position="244"/>
    </location>
    <ligand>
        <name>FAD</name>
        <dbReference type="ChEBI" id="CHEBI:57692"/>
    </ligand>
</feature>
<dbReference type="SUPFAM" id="SSF51905">
    <property type="entry name" value="FAD/NAD(P)-binding domain"/>
    <property type="match status" value="1"/>
</dbReference>
<dbReference type="Proteomes" id="UP001303760">
    <property type="component" value="Unassembled WGS sequence"/>
</dbReference>
<dbReference type="Pfam" id="PF05199">
    <property type="entry name" value="GMC_oxred_C"/>
    <property type="match status" value="1"/>
</dbReference>
<keyword evidence="4 7" id="KW-0274">FAD</keyword>
<protein>
    <recommendedName>
        <fullName evidence="9 10">Glucose-methanol-choline oxidoreductase N-terminal domain-containing protein</fullName>
    </recommendedName>
</protein>
<feature type="active site" description="Proton acceptor" evidence="6">
    <location>
        <position position="620"/>
    </location>
</feature>
<dbReference type="InterPro" id="IPR012132">
    <property type="entry name" value="GMC_OxRdtase"/>
</dbReference>
<comment type="caution">
    <text evidence="11">The sequence shown here is derived from an EMBL/GenBank/DDBJ whole genome shotgun (WGS) entry which is preliminary data.</text>
</comment>